<evidence type="ECO:0000313" key="1">
    <source>
        <dbReference type="EMBL" id="KAK9156239.1"/>
    </source>
</evidence>
<keyword evidence="2" id="KW-1185">Reference proteome</keyword>
<name>A0AAP0KRS6_9MAGN</name>
<proteinExistence type="predicted"/>
<comment type="caution">
    <text evidence="1">The sequence shown here is derived from an EMBL/GenBank/DDBJ whole genome shotgun (WGS) entry which is preliminary data.</text>
</comment>
<protein>
    <submittedName>
        <fullName evidence="1">Uncharacterized protein</fullName>
    </submittedName>
</protein>
<dbReference type="AlphaFoldDB" id="A0AAP0KRS6"/>
<dbReference type="EMBL" id="JBBNAE010000001">
    <property type="protein sequence ID" value="KAK9156239.1"/>
    <property type="molecule type" value="Genomic_DNA"/>
</dbReference>
<dbReference type="Proteomes" id="UP001417504">
    <property type="component" value="Unassembled WGS sequence"/>
</dbReference>
<organism evidence="1 2">
    <name type="scientific">Stephania japonica</name>
    <dbReference type="NCBI Taxonomy" id="461633"/>
    <lineage>
        <taxon>Eukaryota</taxon>
        <taxon>Viridiplantae</taxon>
        <taxon>Streptophyta</taxon>
        <taxon>Embryophyta</taxon>
        <taxon>Tracheophyta</taxon>
        <taxon>Spermatophyta</taxon>
        <taxon>Magnoliopsida</taxon>
        <taxon>Ranunculales</taxon>
        <taxon>Menispermaceae</taxon>
        <taxon>Menispermoideae</taxon>
        <taxon>Cissampelideae</taxon>
        <taxon>Stephania</taxon>
    </lineage>
</organism>
<gene>
    <name evidence="1" type="ORF">Sjap_003719</name>
</gene>
<reference evidence="1 2" key="1">
    <citation type="submission" date="2024-01" db="EMBL/GenBank/DDBJ databases">
        <title>Genome assemblies of Stephania.</title>
        <authorList>
            <person name="Yang L."/>
        </authorList>
    </citation>
    <scope>NUCLEOTIDE SEQUENCE [LARGE SCALE GENOMIC DNA]</scope>
    <source>
        <strain evidence="1">QJT</strain>
        <tissue evidence="1">Leaf</tissue>
    </source>
</reference>
<sequence>MLGDPGSFGVPSLPCLQSFSVLPIFEMHYDGGLEQFLSRRGWHRGVKIMVAPSKASNPNPLWLDAATDAVGA</sequence>
<accession>A0AAP0KRS6</accession>
<evidence type="ECO:0000313" key="2">
    <source>
        <dbReference type="Proteomes" id="UP001417504"/>
    </source>
</evidence>